<dbReference type="PANTHER" id="PTHR47129">
    <property type="entry name" value="QUINONE OXIDOREDUCTASE 2"/>
    <property type="match status" value="1"/>
</dbReference>
<dbReference type="Pfam" id="PF05368">
    <property type="entry name" value="NmrA"/>
    <property type="match status" value="1"/>
</dbReference>
<dbReference type="InterPro" id="IPR052718">
    <property type="entry name" value="NmrA-type_oxidoreductase"/>
</dbReference>
<dbReference type="EMBL" id="JAMTCS010000001">
    <property type="protein sequence ID" value="MCP2262861.1"/>
    <property type="molecule type" value="Genomic_DNA"/>
</dbReference>
<keyword evidence="3" id="KW-1185">Reference proteome</keyword>
<evidence type="ECO:0000259" key="1">
    <source>
        <dbReference type="Pfam" id="PF05368"/>
    </source>
</evidence>
<evidence type="ECO:0000313" key="3">
    <source>
        <dbReference type="Proteomes" id="UP001139493"/>
    </source>
</evidence>
<comment type="caution">
    <text evidence="2">The sequence shown here is derived from an EMBL/GenBank/DDBJ whole genome shotgun (WGS) entry which is preliminary data.</text>
</comment>
<organism evidence="2 3">
    <name type="scientific">Promicromonospora thailandica</name>
    <dbReference type="NCBI Taxonomy" id="765201"/>
    <lineage>
        <taxon>Bacteria</taxon>
        <taxon>Bacillati</taxon>
        <taxon>Actinomycetota</taxon>
        <taxon>Actinomycetes</taxon>
        <taxon>Micrococcales</taxon>
        <taxon>Promicromonosporaceae</taxon>
        <taxon>Promicromonospora</taxon>
    </lineage>
</organism>
<dbReference type="Gene3D" id="3.90.25.10">
    <property type="entry name" value="UDP-galactose 4-epimerase, domain 1"/>
    <property type="match status" value="1"/>
</dbReference>
<gene>
    <name evidence="2" type="ORF">APR03_000184</name>
</gene>
<dbReference type="SUPFAM" id="SSF51735">
    <property type="entry name" value="NAD(P)-binding Rossmann-fold domains"/>
    <property type="match status" value="1"/>
</dbReference>
<feature type="domain" description="NmrA-like" evidence="1">
    <location>
        <begin position="2"/>
        <end position="227"/>
    </location>
</feature>
<dbReference type="PANTHER" id="PTHR47129:SF1">
    <property type="entry name" value="NMRA-LIKE DOMAIN-CONTAINING PROTEIN"/>
    <property type="match status" value="1"/>
</dbReference>
<dbReference type="AlphaFoldDB" id="A0A9X2JTE0"/>
<dbReference type="Proteomes" id="UP001139493">
    <property type="component" value="Unassembled WGS sequence"/>
</dbReference>
<dbReference type="Gene3D" id="3.40.50.720">
    <property type="entry name" value="NAD(P)-binding Rossmann-like Domain"/>
    <property type="match status" value="1"/>
</dbReference>
<proteinExistence type="predicted"/>
<reference evidence="2" key="1">
    <citation type="submission" date="2022-06" db="EMBL/GenBank/DDBJ databases">
        <title>Genomic Encyclopedia of Archaeal and Bacterial Type Strains, Phase II (KMG-II): from individual species to whole genera.</title>
        <authorList>
            <person name="Goeker M."/>
        </authorList>
    </citation>
    <scope>NUCLEOTIDE SEQUENCE</scope>
    <source>
        <strain evidence="2">DSM 26652</strain>
    </source>
</reference>
<accession>A0A9X2JTE0</accession>
<evidence type="ECO:0000313" key="2">
    <source>
        <dbReference type="EMBL" id="MCP2262861.1"/>
    </source>
</evidence>
<name>A0A9X2JTE0_9MICO</name>
<sequence length="290" mass="30372">MIVITGATGRLGGAVVERLLDRVPAAEVGVAVRDASRATHLADRGVRVREADFAAPETLPHAFDGATQVLVVSGPADAELHRPVLRAAVAAGAERVLYTSHQAADPASAFAATVEHARTERDLAEAGVAYTALRNGYYAVSAIQLMGQALTSGRLVLPEDGPASWTAHADLADAAVVALTGPGRLDGVTPPLTGPELLDFEQLAAIASEVTGREIEYVRVPDDEWLAGARASGMTEELSRFFLGIFVAARRGEFAVLDPTLEQLVGRRPATFRDVLASTLDAAPRPAGRG</sequence>
<dbReference type="RefSeq" id="WP_253831866.1">
    <property type="nucleotide sequence ID" value="NZ_JAMTCS010000001.1"/>
</dbReference>
<protein>
    <submittedName>
        <fullName evidence="2">Uncharacterized conserved protein YbjT, contains NAD(P)-binding and DUF2867 domains</fullName>
    </submittedName>
</protein>
<dbReference type="InterPro" id="IPR008030">
    <property type="entry name" value="NmrA-like"/>
</dbReference>
<dbReference type="InterPro" id="IPR036291">
    <property type="entry name" value="NAD(P)-bd_dom_sf"/>
</dbReference>